<dbReference type="SUPFAM" id="SSF56281">
    <property type="entry name" value="Metallo-hydrolase/oxidoreductase"/>
    <property type="match status" value="1"/>
</dbReference>
<dbReference type="EMBL" id="UINC01002508">
    <property type="protein sequence ID" value="SUZ97418.1"/>
    <property type="molecule type" value="Genomic_DNA"/>
</dbReference>
<dbReference type="PANTHER" id="PTHR42951:SF20">
    <property type="entry name" value="BETA LACTAMASE"/>
    <property type="match status" value="1"/>
</dbReference>
<dbReference type="InterPro" id="IPR036866">
    <property type="entry name" value="RibonucZ/Hydroxyglut_hydro"/>
</dbReference>
<protein>
    <recommendedName>
        <fullName evidence="1">Metallo-beta-lactamase domain-containing protein</fullName>
    </recommendedName>
</protein>
<feature type="domain" description="Metallo-beta-lactamase" evidence="1">
    <location>
        <begin position="303"/>
        <end position="483"/>
    </location>
</feature>
<accession>A0A381S287</accession>
<name>A0A381S287_9ZZZZ</name>
<sequence length="497" mass="54356">MGVRLKGVWVVRRWQLCLIVSSVLFVGCGGAATPELQLIEDAAEAMGSLRAVRETTSLALEGDGQVYRLGQNERPQAELPYYEITNYSLQLDYENTRWRLSQDRTSTYLTGSPLLGARQSYGLDGEVAYDQRGEQMVRASDQVATDRWAEMYHNPIGIVLLALDETSTVSNLRDEGGRQAVDIVAGNGTSFTLAVDGATGLPHSVTSSAAHPNLGDVSVETVFTGYEEAGGLGGFQARLTLPRAYTTSVDRYTVSEYLTTTNTNATLDDLAAPAEVQGSTPMESVTVEVEEVAEGLWLLGGQSHHSAVVEFDEFLVLIEAPQSEARTLAVIARAREFQPDKPLRYVVNTHHHFDHSAGIRAAVSERLTVITHRVNRSFFEDIVSRTHSIVPDALSRSPQPLTIETVASAEPYELTDGSRVLQLFHVVDDPHAAGMIMAYLPRERVLIEVDAFSPTSQEFPFAEALLQNIVDRGLRVDTIMPLHGGLSTLEDLEAAVE</sequence>
<proteinExistence type="predicted"/>
<dbReference type="InterPro" id="IPR050855">
    <property type="entry name" value="NDM-1-like"/>
</dbReference>
<dbReference type="InterPro" id="IPR001279">
    <property type="entry name" value="Metallo-B-lactamas"/>
</dbReference>
<dbReference type="AlphaFoldDB" id="A0A381S287"/>
<dbReference type="PROSITE" id="PS51257">
    <property type="entry name" value="PROKAR_LIPOPROTEIN"/>
    <property type="match status" value="1"/>
</dbReference>
<dbReference type="Gene3D" id="3.60.15.10">
    <property type="entry name" value="Ribonuclease Z/Hydroxyacylglutathione hydrolase-like"/>
    <property type="match status" value="1"/>
</dbReference>
<evidence type="ECO:0000313" key="2">
    <source>
        <dbReference type="EMBL" id="SUZ97418.1"/>
    </source>
</evidence>
<organism evidence="2">
    <name type="scientific">marine metagenome</name>
    <dbReference type="NCBI Taxonomy" id="408172"/>
    <lineage>
        <taxon>unclassified sequences</taxon>
        <taxon>metagenomes</taxon>
        <taxon>ecological metagenomes</taxon>
    </lineage>
</organism>
<gene>
    <name evidence="2" type="ORF">METZ01_LOCUS50272</name>
</gene>
<reference evidence="2" key="1">
    <citation type="submission" date="2018-05" db="EMBL/GenBank/DDBJ databases">
        <authorList>
            <person name="Lanie J.A."/>
            <person name="Ng W.-L."/>
            <person name="Kazmierczak K.M."/>
            <person name="Andrzejewski T.M."/>
            <person name="Davidsen T.M."/>
            <person name="Wayne K.J."/>
            <person name="Tettelin H."/>
            <person name="Glass J.I."/>
            <person name="Rusch D."/>
            <person name="Podicherti R."/>
            <person name="Tsui H.-C.T."/>
            <person name="Winkler M.E."/>
        </authorList>
    </citation>
    <scope>NUCLEOTIDE SEQUENCE</scope>
</reference>
<dbReference type="PANTHER" id="PTHR42951">
    <property type="entry name" value="METALLO-BETA-LACTAMASE DOMAIN-CONTAINING"/>
    <property type="match status" value="1"/>
</dbReference>
<evidence type="ECO:0000259" key="1">
    <source>
        <dbReference type="SMART" id="SM00849"/>
    </source>
</evidence>
<dbReference type="SMART" id="SM00849">
    <property type="entry name" value="Lactamase_B"/>
    <property type="match status" value="1"/>
</dbReference>
<dbReference type="Pfam" id="PF00753">
    <property type="entry name" value="Lactamase_B"/>
    <property type="match status" value="1"/>
</dbReference>